<evidence type="ECO:0000256" key="2">
    <source>
        <dbReference type="ARBA" id="ARBA00008420"/>
    </source>
</evidence>
<proteinExistence type="inferred from homology"/>
<dbReference type="InterPro" id="IPR031322">
    <property type="entry name" value="Shikimate/glucono_kinase"/>
</dbReference>
<dbReference type="AlphaFoldDB" id="A0A4R1K5F9"/>
<evidence type="ECO:0000256" key="4">
    <source>
        <dbReference type="ARBA" id="ARBA00022679"/>
    </source>
</evidence>
<reference evidence="11 12" key="1">
    <citation type="submission" date="2019-03" db="EMBL/GenBank/DDBJ databases">
        <title>Genomic Encyclopedia of Type Strains, Phase IV (KMG-IV): sequencing the most valuable type-strain genomes for metagenomic binning, comparative biology and taxonomic classification.</title>
        <authorList>
            <person name="Goeker M."/>
        </authorList>
    </citation>
    <scope>NUCLEOTIDE SEQUENCE [LARGE SCALE GENOMIC DNA]</scope>
    <source>
        <strain evidence="11 12">DSM 18577</strain>
    </source>
</reference>
<dbReference type="GO" id="GO:0046316">
    <property type="term" value="F:gluconokinase activity"/>
    <property type="evidence" value="ECO:0007669"/>
    <property type="project" value="UniProtKB-EC"/>
</dbReference>
<comment type="pathway">
    <text evidence="1">Carbohydrate acid metabolism.</text>
</comment>
<dbReference type="SUPFAM" id="SSF52540">
    <property type="entry name" value="P-loop containing nucleoside triphosphate hydrolases"/>
    <property type="match status" value="1"/>
</dbReference>
<evidence type="ECO:0000256" key="6">
    <source>
        <dbReference type="ARBA" id="ARBA00022777"/>
    </source>
</evidence>
<name>A0A4R1K5F9_9GAMM</name>
<dbReference type="PANTHER" id="PTHR43442:SF3">
    <property type="entry name" value="GLUCONOKINASE-RELATED"/>
    <property type="match status" value="1"/>
</dbReference>
<dbReference type="GO" id="GO:0019521">
    <property type="term" value="P:D-gluconate metabolic process"/>
    <property type="evidence" value="ECO:0007669"/>
    <property type="project" value="UniProtKB-KW"/>
</dbReference>
<gene>
    <name evidence="11" type="ORF">EV690_1145</name>
</gene>
<evidence type="ECO:0000256" key="9">
    <source>
        <dbReference type="ARBA" id="ARBA00048090"/>
    </source>
</evidence>
<dbReference type="CDD" id="cd02021">
    <property type="entry name" value="GntK"/>
    <property type="match status" value="1"/>
</dbReference>
<keyword evidence="12" id="KW-1185">Reference proteome</keyword>
<dbReference type="Gene3D" id="3.40.50.300">
    <property type="entry name" value="P-loop containing nucleotide triphosphate hydrolases"/>
    <property type="match status" value="1"/>
</dbReference>
<evidence type="ECO:0000313" key="12">
    <source>
        <dbReference type="Proteomes" id="UP000295565"/>
    </source>
</evidence>
<dbReference type="FunFam" id="3.40.50.300:FF:000522">
    <property type="entry name" value="Gluconokinase"/>
    <property type="match status" value="1"/>
</dbReference>
<keyword evidence="4 10" id="KW-0808">Transferase</keyword>
<sequence>MTTIISNSGVTLKSFCVVLIGVSSCGKSSVGEALANRLDAKFIDGDDLHTRHNLLKMSSGQALNDNDRAPWLERIRDAVFSIFHKHERGVLVCSALKKAYRDKIRDGNPNVLFIHLQGSIEVIAERMQARQDHFMPLSLLQSQFDALEVPDQTEPDVRTVTIDDTFENVVTQCQTTLMAYFNDKP</sequence>
<dbReference type="GO" id="GO:0005737">
    <property type="term" value="C:cytoplasm"/>
    <property type="evidence" value="ECO:0007669"/>
    <property type="project" value="TreeGrafter"/>
</dbReference>
<dbReference type="PRINTS" id="PR01100">
    <property type="entry name" value="SHIKIMTKNASE"/>
</dbReference>
<dbReference type="Proteomes" id="UP000295565">
    <property type="component" value="Unassembled WGS sequence"/>
</dbReference>
<dbReference type="GO" id="GO:0005524">
    <property type="term" value="F:ATP binding"/>
    <property type="evidence" value="ECO:0007669"/>
    <property type="project" value="UniProtKB-KW"/>
</dbReference>
<evidence type="ECO:0000256" key="3">
    <source>
        <dbReference type="ARBA" id="ARBA00012054"/>
    </source>
</evidence>
<dbReference type="PANTHER" id="PTHR43442">
    <property type="entry name" value="GLUCONOKINASE-RELATED"/>
    <property type="match status" value="1"/>
</dbReference>
<evidence type="ECO:0000256" key="7">
    <source>
        <dbReference type="ARBA" id="ARBA00022840"/>
    </source>
</evidence>
<dbReference type="Pfam" id="PF01202">
    <property type="entry name" value="SKI"/>
    <property type="match status" value="1"/>
</dbReference>
<dbReference type="EMBL" id="SMGD01000011">
    <property type="protein sequence ID" value="TCK58983.1"/>
    <property type="molecule type" value="Genomic_DNA"/>
</dbReference>
<keyword evidence="5 10" id="KW-0547">Nucleotide-binding</keyword>
<protein>
    <recommendedName>
        <fullName evidence="3 10">Gluconokinase</fullName>
        <ecNumber evidence="3 10">2.7.1.12</ecNumber>
    </recommendedName>
</protein>
<organism evidence="11 12">
    <name type="scientific">Celerinatantimonas diazotrophica</name>
    <dbReference type="NCBI Taxonomy" id="412034"/>
    <lineage>
        <taxon>Bacteria</taxon>
        <taxon>Pseudomonadati</taxon>
        <taxon>Pseudomonadota</taxon>
        <taxon>Gammaproteobacteria</taxon>
        <taxon>Celerinatantimonadaceae</taxon>
        <taxon>Celerinatantimonas</taxon>
    </lineage>
</organism>
<dbReference type="InterPro" id="IPR006001">
    <property type="entry name" value="Therm_gnt_kin"/>
</dbReference>
<evidence type="ECO:0000256" key="10">
    <source>
        <dbReference type="RuleBase" id="RU363066"/>
    </source>
</evidence>
<dbReference type="EC" id="2.7.1.12" evidence="3 10"/>
<comment type="catalytic activity">
    <reaction evidence="9 10">
        <text>D-gluconate + ATP = 6-phospho-D-gluconate + ADP + H(+)</text>
        <dbReference type="Rhea" id="RHEA:19433"/>
        <dbReference type="ChEBI" id="CHEBI:15378"/>
        <dbReference type="ChEBI" id="CHEBI:18391"/>
        <dbReference type="ChEBI" id="CHEBI:30616"/>
        <dbReference type="ChEBI" id="CHEBI:58759"/>
        <dbReference type="ChEBI" id="CHEBI:456216"/>
        <dbReference type="EC" id="2.7.1.12"/>
    </reaction>
</comment>
<evidence type="ECO:0000256" key="8">
    <source>
        <dbReference type="ARBA" id="ARBA00023064"/>
    </source>
</evidence>
<keyword evidence="6 10" id="KW-0418">Kinase</keyword>
<dbReference type="InterPro" id="IPR027417">
    <property type="entry name" value="P-loop_NTPase"/>
</dbReference>
<keyword evidence="7 10" id="KW-0067">ATP-binding</keyword>
<evidence type="ECO:0000256" key="5">
    <source>
        <dbReference type="ARBA" id="ARBA00022741"/>
    </source>
</evidence>
<dbReference type="RefSeq" id="WP_131911918.1">
    <property type="nucleotide sequence ID" value="NZ_OU594967.1"/>
</dbReference>
<accession>A0A4R1K5F9</accession>
<comment type="similarity">
    <text evidence="2 10">Belongs to the gluconokinase GntK/GntV family.</text>
</comment>
<keyword evidence="8" id="KW-0311">Gluconate utilization</keyword>
<evidence type="ECO:0000313" key="11">
    <source>
        <dbReference type="EMBL" id="TCK58983.1"/>
    </source>
</evidence>
<dbReference type="NCBIfam" id="TIGR01313">
    <property type="entry name" value="therm_gnt_kin"/>
    <property type="match status" value="1"/>
</dbReference>
<dbReference type="OrthoDB" id="9795716at2"/>
<comment type="caution">
    <text evidence="11">The sequence shown here is derived from an EMBL/GenBank/DDBJ whole genome shotgun (WGS) entry which is preliminary data.</text>
</comment>
<evidence type="ECO:0000256" key="1">
    <source>
        <dbReference type="ARBA" id="ARBA00004761"/>
    </source>
</evidence>